<dbReference type="PANTHER" id="PTHR48111">
    <property type="entry name" value="REGULATOR OF RPOS"/>
    <property type="match status" value="1"/>
</dbReference>
<dbReference type="Pfam" id="PF00072">
    <property type="entry name" value="Response_reg"/>
    <property type="match status" value="1"/>
</dbReference>
<dbReference type="GO" id="GO:0005829">
    <property type="term" value="C:cytosol"/>
    <property type="evidence" value="ECO:0007669"/>
    <property type="project" value="TreeGrafter"/>
</dbReference>
<evidence type="ECO:0000256" key="4">
    <source>
        <dbReference type="PROSITE-ProRule" id="PRU00169"/>
    </source>
</evidence>
<protein>
    <submittedName>
        <fullName evidence="6">Response regulator</fullName>
    </submittedName>
</protein>
<evidence type="ECO:0000313" key="6">
    <source>
        <dbReference type="EMBL" id="MBC8318494.1"/>
    </source>
</evidence>
<proteinExistence type="predicted"/>
<comment type="caution">
    <text evidence="6">The sequence shown here is derived from an EMBL/GenBank/DDBJ whole genome shotgun (WGS) entry which is preliminary data.</text>
</comment>
<accession>A0A8J6NEB7</accession>
<organism evidence="6 7">
    <name type="scientific">Candidatus Desulfobia pelagia</name>
    <dbReference type="NCBI Taxonomy" id="2841692"/>
    <lineage>
        <taxon>Bacteria</taxon>
        <taxon>Pseudomonadati</taxon>
        <taxon>Thermodesulfobacteriota</taxon>
        <taxon>Desulfobulbia</taxon>
        <taxon>Desulfobulbales</taxon>
        <taxon>Desulfobulbaceae</taxon>
        <taxon>Candidatus Desulfobia</taxon>
    </lineage>
</organism>
<dbReference type="InterPro" id="IPR001789">
    <property type="entry name" value="Sig_transdc_resp-reg_receiver"/>
</dbReference>
<dbReference type="SMART" id="SM00448">
    <property type="entry name" value="REC"/>
    <property type="match status" value="1"/>
</dbReference>
<dbReference type="AlphaFoldDB" id="A0A8J6NEB7"/>
<dbReference type="PANTHER" id="PTHR48111:SF40">
    <property type="entry name" value="PHOSPHATE REGULON TRANSCRIPTIONAL REGULATORY PROTEIN PHOB"/>
    <property type="match status" value="1"/>
</dbReference>
<dbReference type="GO" id="GO:0000976">
    <property type="term" value="F:transcription cis-regulatory region binding"/>
    <property type="evidence" value="ECO:0007669"/>
    <property type="project" value="TreeGrafter"/>
</dbReference>
<evidence type="ECO:0000256" key="2">
    <source>
        <dbReference type="ARBA" id="ARBA00023012"/>
    </source>
</evidence>
<reference evidence="6 7" key="1">
    <citation type="submission" date="2020-08" db="EMBL/GenBank/DDBJ databases">
        <title>Bridging the membrane lipid divide: bacteria of the FCB group superphylum have the potential to synthesize archaeal ether lipids.</title>
        <authorList>
            <person name="Villanueva L."/>
            <person name="Von Meijenfeldt F.A.B."/>
            <person name="Westbye A.B."/>
            <person name="Yadav S."/>
            <person name="Hopmans E.C."/>
            <person name="Dutilh B.E."/>
            <person name="Sinninghe Damste J.S."/>
        </authorList>
    </citation>
    <scope>NUCLEOTIDE SEQUENCE [LARGE SCALE GENOMIC DNA]</scope>
    <source>
        <strain evidence="6">NIOZ-UU47</strain>
    </source>
</reference>
<sequence length="128" mass="13871">MVEIDVLVVDDEEDFASALTARLTLKGFNAKAVTSGEEALPAIANDPPHVVVLDLKMPDLGGLEVLEGIKSFAPNIEVIILTGHGSVANGIEGMERGAFDYIMKPVDLEEIIVKINEAYEKYKMNISK</sequence>
<keyword evidence="1 4" id="KW-0597">Phosphoprotein</keyword>
<dbReference type="InterPro" id="IPR039420">
    <property type="entry name" value="WalR-like"/>
</dbReference>
<dbReference type="GO" id="GO:0000156">
    <property type="term" value="F:phosphorelay response regulator activity"/>
    <property type="evidence" value="ECO:0007669"/>
    <property type="project" value="TreeGrafter"/>
</dbReference>
<evidence type="ECO:0000256" key="3">
    <source>
        <dbReference type="ARBA" id="ARBA00023125"/>
    </source>
</evidence>
<dbReference type="Gene3D" id="3.40.50.2300">
    <property type="match status" value="1"/>
</dbReference>
<dbReference type="PROSITE" id="PS50110">
    <property type="entry name" value="RESPONSE_REGULATORY"/>
    <property type="match status" value="1"/>
</dbReference>
<dbReference type="InterPro" id="IPR011006">
    <property type="entry name" value="CheY-like_superfamily"/>
</dbReference>
<keyword evidence="3" id="KW-0238">DNA-binding</keyword>
<evidence type="ECO:0000313" key="7">
    <source>
        <dbReference type="Proteomes" id="UP000614424"/>
    </source>
</evidence>
<dbReference type="Proteomes" id="UP000614424">
    <property type="component" value="Unassembled WGS sequence"/>
</dbReference>
<dbReference type="GO" id="GO:0006355">
    <property type="term" value="P:regulation of DNA-templated transcription"/>
    <property type="evidence" value="ECO:0007669"/>
    <property type="project" value="TreeGrafter"/>
</dbReference>
<feature type="domain" description="Response regulatory" evidence="5">
    <location>
        <begin position="5"/>
        <end position="119"/>
    </location>
</feature>
<gene>
    <name evidence="6" type="ORF">H8E41_11355</name>
</gene>
<dbReference type="EMBL" id="JACNJZ010000166">
    <property type="protein sequence ID" value="MBC8318494.1"/>
    <property type="molecule type" value="Genomic_DNA"/>
</dbReference>
<evidence type="ECO:0000256" key="1">
    <source>
        <dbReference type="ARBA" id="ARBA00022553"/>
    </source>
</evidence>
<keyword evidence="2" id="KW-0902">Two-component regulatory system</keyword>
<feature type="modified residue" description="4-aspartylphosphate" evidence="4">
    <location>
        <position position="54"/>
    </location>
</feature>
<dbReference type="SUPFAM" id="SSF52172">
    <property type="entry name" value="CheY-like"/>
    <property type="match status" value="1"/>
</dbReference>
<evidence type="ECO:0000259" key="5">
    <source>
        <dbReference type="PROSITE" id="PS50110"/>
    </source>
</evidence>
<dbReference type="GO" id="GO:0032993">
    <property type="term" value="C:protein-DNA complex"/>
    <property type="evidence" value="ECO:0007669"/>
    <property type="project" value="TreeGrafter"/>
</dbReference>
<name>A0A8J6NEB7_9BACT</name>